<evidence type="ECO:0000256" key="1">
    <source>
        <dbReference type="ARBA" id="ARBA00004370"/>
    </source>
</evidence>
<dbReference type="PRINTS" id="PR00385">
    <property type="entry name" value="P450"/>
</dbReference>
<dbReference type="PROSITE" id="PS00086">
    <property type="entry name" value="CYTOCHROME_P450"/>
    <property type="match status" value="1"/>
</dbReference>
<keyword evidence="6 8" id="KW-0408">Iron</keyword>
<dbReference type="InterPro" id="IPR050651">
    <property type="entry name" value="Plant_Cytochrome_P450_Monoox"/>
</dbReference>
<comment type="pathway">
    <text evidence="2">Aromatic compound metabolism; phenylpropanoid biosynthesis.</text>
</comment>
<comment type="similarity">
    <text evidence="9">Belongs to the cytochrome P450 family.</text>
</comment>
<evidence type="ECO:0000256" key="3">
    <source>
        <dbReference type="ARBA" id="ARBA00022617"/>
    </source>
</evidence>
<evidence type="ECO:0000256" key="2">
    <source>
        <dbReference type="ARBA" id="ARBA00004928"/>
    </source>
</evidence>
<comment type="cofactor">
    <cofactor evidence="8">
        <name>heme</name>
        <dbReference type="ChEBI" id="CHEBI:30413"/>
    </cofactor>
</comment>
<comment type="subcellular location">
    <subcellularLocation>
        <location evidence="1">Membrane</location>
    </subcellularLocation>
</comment>
<evidence type="ECO:0000313" key="10">
    <source>
        <dbReference type="EMBL" id="ALG05132.1"/>
    </source>
</evidence>
<dbReference type="UniPathway" id="UPA00711"/>
<dbReference type="InterPro" id="IPR002401">
    <property type="entry name" value="Cyt_P450_E_grp-I"/>
</dbReference>
<dbReference type="EMBL" id="KT390170">
    <property type="protein sequence ID" value="ALG05132.1"/>
    <property type="molecule type" value="mRNA"/>
</dbReference>
<evidence type="ECO:0000256" key="6">
    <source>
        <dbReference type="ARBA" id="ARBA00023004"/>
    </source>
</evidence>
<dbReference type="InterPro" id="IPR017972">
    <property type="entry name" value="Cyt_P450_CS"/>
</dbReference>
<dbReference type="Gene3D" id="1.10.630.10">
    <property type="entry name" value="Cytochrome P450"/>
    <property type="match status" value="1"/>
</dbReference>
<dbReference type="CDD" id="cd20653">
    <property type="entry name" value="CYP81"/>
    <property type="match status" value="1"/>
</dbReference>
<accession>A0A0N9HQZ0</accession>
<reference evidence="10" key="1">
    <citation type="journal article" date="2015" name="Science">
        <title>Six enzymes from mayapple that complete the biosynthetic pathway to the etoposide aglycone.</title>
        <authorList>
            <person name="Lau W."/>
            <person name="Sattely E.S."/>
        </authorList>
    </citation>
    <scope>NUCLEOTIDE SEQUENCE</scope>
</reference>
<dbReference type="PRINTS" id="PR00463">
    <property type="entry name" value="EP450I"/>
</dbReference>
<evidence type="ECO:0000256" key="5">
    <source>
        <dbReference type="ARBA" id="ARBA00023002"/>
    </source>
</evidence>
<evidence type="ECO:0000256" key="8">
    <source>
        <dbReference type="PIRSR" id="PIRSR602401-1"/>
    </source>
</evidence>
<dbReference type="PANTHER" id="PTHR47947:SF57">
    <property type="entry name" value="CYTOCHROME P450 81F3-LIKE"/>
    <property type="match status" value="1"/>
</dbReference>
<evidence type="ECO:0000256" key="4">
    <source>
        <dbReference type="ARBA" id="ARBA00022723"/>
    </source>
</evidence>
<keyword evidence="7" id="KW-0472">Membrane</keyword>
<keyword evidence="9" id="KW-0503">Monooxygenase</keyword>
<evidence type="ECO:0000256" key="7">
    <source>
        <dbReference type="ARBA" id="ARBA00023136"/>
    </source>
</evidence>
<gene>
    <name evidence="10" type="primary">CYP81B56</name>
</gene>
<feature type="binding site" description="axial binding residue" evidence="8">
    <location>
        <position position="443"/>
    </location>
    <ligand>
        <name>heme</name>
        <dbReference type="ChEBI" id="CHEBI:30413"/>
    </ligand>
    <ligandPart>
        <name>Fe</name>
        <dbReference type="ChEBI" id="CHEBI:18248"/>
    </ligandPart>
</feature>
<protein>
    <submittedName>
        <fullName evidence="10">Cytochrome P450 family 81 subfamily B polypeptide 56</fullName>
    </submittedName>
</protein>
<keyword evidence="4 8" id="KW-0479">Metal-binding</keyword>
<dbReference type="GO" id="GO:0020037">
    <property type="term" value="F:heme binding"/>
    <property type="evidence" value="ECO:0007669"/>
    <property type="project" value="InterPro"/>
</dbReference>
<dbReference type="FunFam" id="1.10.630.10:FF:000023">
    <property type="entry name" value="Cytochrome P450 family protein"/>
    <property type="match status" value="1"/>
</dbReference>
<dbReference type="GO" id="GO:0009699">
    <property type="term" value="P:phenylpropanoid biosynthetic process"/>
    <property type="evidence" value="ECO:0007669"/>
    <property type="project" value="UniProtKB-UniPathway"/>
</dbReference>
<sequence length="508" mass="57205">METILSMLLLFCTCSFLLVLIKLGFSSTHKNLPPSPPSLPLIGHLHLYKKPLNRTLVSLSNQYGPILYLRFGSRPVLVISSPSAAEECLTKNDVTFANRPRLIAGKFMGNNYTTMPFASYGDHWRNLRRITTLEIFSSARLNMFSNIRHDEVKSLIKRLAGGCIHEYRTVEMKPWFFGLVLSIMMRSISGKSYYGEEHSEEAMRFEEIVEETFAMGGASNVVDFLPVLRWVGSRGTEKKFAELKRKRDEFLKELLEQQRRLKRNGGGGDGLVKMTLIDVLLTLQVNESDYYTDDIIIGIIWIMLSAGTDTSAGTMEWAMSLLLNNPEVIKKAQLEMDNNIEPGRLIQESDMSKLPYLQCIITETLRMYPAGPLLLPHESSHDCVVGGYTIPGGTMLLVNLWAIQNDPSLWNEPTKFKPERFEGLKETRDGFKLMPFGSGRRRCPGEGLAMHVLGLVLGTLIQCFDWERVGDDLVDMTEGSGLTLPKAQPLVAKCKPRAKMANLISQLE</sequence>
<keyword evidence="5 9" id="KW-0560">Oxidoreductase</keyword>
<dbReference type="GO" id="GO:0004497">
    <property type="term" value="F:monooxygenase activity"/>
    <property type="evidence" value="ECO:0007669"/>
    <property type="project" value="UniProtKB-KW"/>
</dbReference>
<proteinExistence type="evidence at transcript level"/>
<dbReference type="SUPFAM" id="SSF48264">
    <property type="entry name" value="Cytochrome P450"/>
    <property type="match status" value="1"/>
</dbReference>
<dbReference type="PANTHER" id="PTHR47947">
    <property type="entry name" value="CYTOCHROME P450 82C3-RELATED"/>
    <property type="match status" value="1"/>
</dbReference>
<evidence type="ECO:0000256" key="9">
    <source>
        <dbReference type="RuleBase" id="RU000461"/>
    </source>
</evidence>
<dbReference type="GO" id="GO:0005506">
    <property type="term" value="F:iron ion binding"/>
    <property type="evidence" value="ECO:0007669"/>
    <property type="project" value="InterPro"/>
</dbReference>
<name>A0A0N9HQZ0_SINHE</name>
<dbReference type="GO" id="GO:0016020">
    <property type="term" value="C:membrane"/>
    <property type="evidence" value="ECO:0007669"/>
    <property type="project" value="UniProtKB-SubCell"/>
</dbReference>
<dbReference type="GO" id="GO:0016705">
    <property type="term" value="F:oxidoreductase activity, acting on paired donors, with incorporation or reduction of molecular oxygen"/>
    <property type="evidence" value="ECO:0007669"/>
    <property type="project" value="InterPro"/>
</dbReference>
<dbReference type="InterPro" id="IPR036396">
    <property type="entry name" value="Cyt_P450_sf"/>
</dbReference>
<organism evidence="10">
    <name type="scientific">Sinopodophyllum hexandrum</name>
    <name type="common">Himalayan may apple</name>
    <name type="synonym">Podophyllum hexandrum</name>
    <dbReference type="NCBI Taxonomy" id="93608"/>
    <lineage>
        <taxon>Eukaryota</taxon>
        <taxon>Viridiplantae</taxon>
        <taxon>Streptophyta</taxon>
        <taxon>Embryophyta</taxon>
        <taxon>Tracheophyta</taxon>
        <taxon>Spermatophyta</taxon>
        <taxon>Magnoliopsida</taxon>
        <taxon>Ranunculales</taxon>
        <taxon>Berberidaceae</taxon>
        <taxon>Podophylloideae</taxon>
        <taxon>Podophylleae</taxon>
        <taxon>Sinopodophyllum</taxon>
    </lineage>
</organism>
<keyword evidence="3 8" id="KW-0349">Heme</keyword>
<dbReference type="AlphaFoldDB" id="A0A0N9HQZ0"/>
<dbReference type="InterPro" id="IPR001128">
    <property type="entry name" value="Cyt_P450"/>
</dbReference>
<dbReference type="Pfam" id="PF00067">
    <property type="entry name" value="p450"/>
    <property type="match status" value="1"/>
</dbReference>